<sequence>MRPRLPSGADKKPMSYRFLGIGLAVTLWLLSVPFFLAASETHNSSAKWLTAQEAIRLGLSRPEVNRWMEGRIGVAQSEATQAALWPNPQLQYQREETNTGGGASIDEFLWLTQKFDFSGRRGLQVNAAKQRVQATRQEAEFRRLVLTTKIRQGFYQVLHQWELLQNLEQWLERLGVIETVVQKREVAGEISGYDRLRLTREQAAVRAQMQSEEAIHHRAWEHLLGILGAKEKKTVYRGVTGSLLPQSLPPLERLLQMLTYRPDLQSLEQQANAHALERQAAARGWIPDLTLSLGSKKGKDAFGSDAGPFFSAGINLPLFDRDQAKRDRASARLQVVRSEYQLALTEAQGAVRGRWQEVRQLAAAAREVRRRDVAAARELVRTAKAAYEGGEIGILELLDAYREEMNTVTRALELESRARQAQIELERLAGEGLS</sequence>
<dbReference type="AlphaFoldDB" id="A0A4P7BYN9"/>
<dbReference type="SUPFAM" id="SSF56954">
    <property type="entry name" value="Outer membrane efflux proteins (OEP)"/>
    <property type="match status" value="1"/>
</dbReference>
<evidence type="ECO:0000256" key="1">
    <source>
        <dbReference type="ARBA" id="ARBA00007613"/>
    </source>
</evidence>
<keyword evidence="3" id="KW-1185">Reference proteome</keyword>
<name>A0A4P7BYN9_9GAMM</name>
<dbReference type="PANTHER" id="PTHR30203">
    <property type="entry name" value="OUTER MEMBRANE CATION EFFLUX PROTEIN"/>
    <property type="match status" value="1"/>
</dbReference>
<protein>
    <submittedName>
        <fullName evidence="2">TolC family protein</fullName>
    </submittedName>
</protein>
<dbReference type="PANTHER" id="PTHR30203:SF24">
    <property type="entry name" value="BLR4935 PROTEIN"/>
    <property type="match status" value="1"/>
</dbReference>
<dbReference type="OrthoDB" id="9772909at2"/>
<evidence type="ECO:0000313" key="2">
    <source>
        <dbReference type="EMBL" id="QBQ55191.1"/>
    </source>
</evidence>
<dbReference type="EMBL" id="CP038033">
    <property type="protein sequence ID" value="QBQ55191.1"/>
    <property type="molecule type" value="Genomic_DNA"/>
</dbReference>
<dbReference type="Pfam" id="PF02321">
    <property type="entry name" value="OEP"/>
    <property type="match status" value="1"/>
</dbReference>
<dbReference type="InterPro" id="IPR010131">
    <property type="entry name" value="MdtP/NodT-like"/>
</dbReference>
<reference evidence="2 3" key="1">
    <citation type="submission" date="2019-03" db="EMBL/GenBank/DDBJ databases">
        <title>The genome sequence of Nitrosococcus wardiae strain D1FHST reveals the archetypal metabolic capacity of ammonia-oxidizing Gammaproteobacteria.</title>
        <authorList>
            <person name="Wang L."/>
            <person name="Lim C.K."/>
            <person name="Hanson T.E."/>
            <person name="Dang H."/>
            <person name="Klotz M.G."/>
        </authorList>
    </citation>
    <scope>NUCLEOTIDE SEQUENCE [LARGE SCALE GENOMIC DNA]</scope>
    <source>
        <strain evidence="2 3">D1FHS</strain>
    </source>
</reference>
<dbReference type="RefSeq" id="WP_134358459.1">
    <property type="nucleotide sequence ID" value="NZ_CP038033.1"/>
</dbReference>
<gene>
    <name evidence="2" type="ORF">E3U44_12235</name>
</gene>
<evidence type="ECO:0000313" key="3">
    <source>
        <dbReference type="Proteomes" id="UP000294325"/>
    </source>
</evidence>
<proteinExistence type="inferred from homology"/>
<dbReference type="InterPro" id="IPR003423">
    <property type="entry name" value="OMP_efflux"/>
</dbReference>
<dbReference type="KEGG" id="nwr:E3U44_12235"/>
<dbReference type="Gene3D" id="1.20.1600.10">
    <property type="entry name" value="Outer membrane efflux proteins (OEP)"/>
    <property type="match status" value="1"/>
</dbReference>
<organism evidence="2 3">
    <name type="scientific">Nitrosococcus wardiae</name>
    <dbReference type="NCBI Taxonomy" id="1814290"/>
    <lineage>
        <taxon>Bacteria</taxon>
        <taxon>Pseudomonadati</taxon>
        <taxon>Pseudomonadota</taxon>
        <taxon>Gammaproteobacteria</taxon>
        <taxon>Chromatiales</taxon>
        <taxon>Chromatiaceae</taxon>
        <taxon>Nitrosococcus</taxon>
    </lineage>
</organism>
<accession>A0A4P7BYN9</accession>
<comment type="similarity">
    <text evidence="1">Belongs to the outer membrane factor (OMF) (TC 1.B.17) family.</text>
</comment>
<dbReference type="GO" id="GO:0015562">
    <property type="term" value="F:efflux transmembrane transporter activity"/>
    <property type="evidence" value="ECO:0007669"/>
    <property type="project" value="InterPro"/>
</dbReference>
<dbReference type="Proteomes" id="UP000294325">
    <property type="component" value="Chromosome"/>
</dbReference>